<dbReference type="Pfam" id="PF12146">
    <property type="entry name" value="Hydrolase_4"/>
    <property type="match status" value="1"/>
</dbReference>
<dbReference type="ESTHER" id="baca3-w4qp70">
    <property type="family name" value="CarbLipBact_2"/>
</dbReference>
<dbReference type="RefSeq" id="WP_035660990.1">
    <property type="nucleotide sequence ID" value="NZ_BAUV01000001.1"/>
</dbReference>
<dbReference type="PANTHER" id="PTHR46331:SF2">
    <property type="entry name" value="VALACYCLOVIR HYDROLASE"/>
    <property type="match status" value="1"/>
</dbReference>
<evidence type="ECO:0000313" key="4">
    <source>
        <dbReference type="EMBL" id="GAE33144.1"/>
    </source>
</evidence>
<sequence>MIGCLCLHGFTGEPWEVEPISTYFLEEKNWLVYTPTLPGHGPNGNLKDVTYQEWVFLAEVAIRELLKRCEKVYVIGFSMGGMLASYIAAKYPVAKLVLLSAAAYYGNPQQLLQEMKDIVRLRLKGELDADRHYQHYRKKVIETPITAVLQFMQVVKRIKPYVRQVHIPALIIQGELDGIVPRKSAVFLYETIQSKVKELIFLPESKHLICHGYDKKQLIAKVEEFLCERIDENEGGCS</sequence>
<dbReference type="OrthoDB" id="9786110at2"/>
<dbReference type="InterPro" id="IPR029058">
    <property type="entry name" value="AB_hydrolase_fold"/>
</dbReference>
<evidence type="ECO:0000259" key="3">
    <source>
        <dbReference type="Pfam" id="PF12146"/>
    </source>
</evidence>
<proteinExistence type="predicted"/>
<dbReference type="PIRSF" id="PIRSF017388">
    <property type="entry name" value="Esterase_lipase"/>
    <property type="match status" value="1"/>
</dbReference>
<feature type="active site" description="Charge relay system" evidence="1">
    <location>
        <position position="207"/>
    </location>
</feature>
<feature type="binding site" evidence="2">
    <location>
        <position position="10"/>
    </location>
    <ligand>
        <name>substrate</name>
    </ligand>
</feature>
<dbReference type="InterPro" id="IPR012354">
    <property type="entry name" value="Esterase_lipase"/>
</dbReference>
<dbReference type="Gene3D" id="3.40.50.1820">
    <property type="entry name" value="alpha/beta hydrolase"/>
    <property type="match status" value="1"/>
</dbReference>
<dbReference type="Proteomes" id="UP000018896">
    <property type="component" value="Unassembled WGS sequence"/>
</dbReference>
<dbReference type="GO" id="GO:0052689">
    <property type="term" value="F:carboxylic ester hydrolase activity"/>
    <property type="evidence" value="ECO:0007669"/>
    <property type="project" value="InterPro"/>
</dbReference>
<feature type="binding site" evidence="2">
    <location>
        <position position="79"/>
    </location>
    <ligand>
        <name>substrate</name>
    </ligand>
</feature>
<dbReference type="SUPFAM" id="SSF53474">
    <property type="entry name" value="alpha/beta-Hydrolases"/>
    <property type="match status" value="1"/>
</dbReference>
<comment type="caution">
    <text evidence="4">The sequence shown here is derived from an EMBL/GenBank/DDBJ whole genome shotgun (WGS) entry which is preliminary data.</text>
</comment>
<evidence type="ECO:0000313" key="5">
    <source>
        <dbReference type="Proteomes" id="UP000018896"/>
    </source>
</evidence>
<dbReference type="AlphaFoldDB" id="W4QP70"/>
<dbReference type="InterPro" id="IPR022742">
    <property type="entry name" value="Hydrolase_4"/>
</dbReference>
<feature type="active site" description="Charge relay system" evidence="1">
    <location>
        <position position="177"/>
    </location>
</feature>
<dbReference type="eggNOG" id="COG1647">
    <property type="taxonomic scope" value="Bacteria"/>
</dbReference>
<evidence type="ECO:0000256" key="2">
    <source>
        <dbReference type="PIRSR" id="PIRSR017388-2"/>
    </source>
</evidence>
<dbReference type="PANTHER" id="PTHR46331">
    <property type="entry name" value="VALACYCLOVIR HYDROLASE"/>
    <property type="match status" value="1"/>
</dbReference>
<accession>W4QP70</accession>
<keyword evidence="5" id="KW-1185">Reference proteome</keyword>
<reference evidence="4 5" key="1">
    <citation type="journal article" date="2014" name="Genome Announc.">
        <title>Draft Genome Sequences of Three Alkaliphilic Bacillus Strains, Bacillus wakoensis JCM 9140T, Bacillus akibai JCM 9157T, and Bacillus hemicellulosilyticus JCM 9152T.</title>
        <authorList>
            <person name="Yuki M."/>
            <person name="Oshima K."/>
            <person name="Suda W."/>
            <person name="Oshida Y."/>
            <person name="Kitamura K."/>
            <person name="Iida T."/>
            <person name="Hattori M."/>
            <person name="Ohkuma M."/>
        </authorList>
    </citation>
    <scope>NUCLEOTIDE SEQUENCE [LARGE SCALE GENOMIC DNA]</scope>
    <source>
        <strain evidence="4 5">JCM 9157</strain>
    </source>
</reference>
<dbReference type="EMBL" id="BAUV01000001">
    <property type="protein sequence ID" value="GAE33144.1"/>
    <property type="molecule type" value="Genomic_DNA"/>
</dbReference>
<dbReference type="STRING" id="1236973.JCM9157_131"/>
<feature type="domain" description="Serine aminopeptidase S33" evidence="3">
    <location>
        <begin position="5"/>
        <end position="210"/>
    </location>
</feature>
<gene>
    <name evidence="4" type="ORF">JCM9157_131</name>
</gene>
<evidence type="ECO:0000256" key="1">
    <source>
        <dbReference type="PIRSR" id="PIRSR017388-1"/>
    </source>
</evidence>
<protein>
    <submittedName>
        <fullName evidence="4">Carboxylesterase</fullName>
    </submittedName>
</protein>
<name>W4QP70_HALA3</name>
<organism evidence="4 5">
    <name type="scientific">Halalkalibacter akibai (strain ATCC 43226 / DSM 21942 / CIP 109018 / JCM 9157 / 1139)</name>
    <name type="common">Bacillus akibai</name>
    <dbReference type="NCBI Taxonomy" id="1236973"/>
    <lineage>
        <taxon>Bacteria</taxon>
        <taxon>Bacillati</taxon>
        <taxon>Bacillota</taxon>
        <taxon>Bacilli</taxon>
        <taxon>Bacillales</taxon>
        <taxon>Bacillaceae</taxon>
        <taxon>Halalkalibacter</taxon>
    </lineage>
</organism>
<feature type="active site" description="Nucleophile" evidence="1">
    <location>
        <position position="78"/>
    </location>
</feature>
<dbReference type="GO" id="GO:0017171">
    <property type="term" value="F:serine hydrolase activity"/>
    <property type="evidence" value="ECO:0007669"/>
    <property type="project" value="TreeGrafter"/>
</dbReference>